<organism evidence="1 2">
    <name type="scientific">Photobacterium marinum</name>
    <dbReference type="NCBI Taxonomy" id="1056511"/>
    <lineage>
        <taxon>Bacteria</taxon>
        <taxon>Pseudomonadati</taxon>
        <taxon>Pseudomonadota</taxon>
        <taxon>Gammaproteobacteria</taxon>
        <taxon>Vibrionales</taxon>
        <taxon>Vibrionaceae</taxon>
        <taxon>Photobacterium</taxon>
    </lineage>
</organism>
<gene>
    <name evidence="1" type="ORF">C942_03002</name>
</gene>
<reference evidence="1 2" key="1">
    <citation type="submission" date="2012-12" db="EMBL/GenBank/DDBJ databases">
        <title>Genome Assembly of Photobacterium sp. AK15.</title>
        <authorList>
            <person name="Khatri I."/>
            <person name="Vaidya B."/>
            <person name="Srinivas T.N.R."/>
            <person name="Subramanian S."/>
            <person name="Pinnaka A."/>
        </authorList>
    </citation>
    <scope>NUCLEOTIDE SEQUENCE [LARGE SCALE GENOMIC DNA]</scope>
    <source>
        <strain evidence="1 2">AK15</strain>
    </source>
</reference>
<dbReference type="OrthoDB" id="5817571at2"/>
<dbReference type="Proteomes" id="UP000011134">
    <property type="component" value="Unassembled WGS sequence"/>
</dbReference>
<protein>
    <submittedName>
        <fullName evidence="1">Uncharacterized protein</fullName>
    </submittedName>
</protein>
<keyword evidence="2" id="KW-1185">Reference proteome</keyword>
<sequence>MDIERFAPNAGSTIPSVIATLPPTVELTGFSDQRHYLEQHAIFTRQHRRTTTNGEFDCPSLDSHCGH</sequence>
<accession>L8J6V3</accession>
<proteinExistence type="predicted"/>
<evidence type="ECO:0000313" key="2">
    <source>
        <dbReference type="Proteomes" id="UP000011134"/>
    </source>
</evidence>
<comment type="caution">
    <text evidence="1">The sequence shown here is derived from an EMBL/GenBank/DDBJ whole genome shotgun (WGS) entry which is preliminary data.</text>
</comment>
<dbReference type="RefSeq" id="WP_007469260.1">
    <property type="nucleotide sequence ID" value="NZ_AMZO01000033.1"/>
</dbReference>
<evidence type="ECO:0000313" key="1">
    <source>
        <dbReference type="EMBL" id="ELR63923.1"/>
    </source>
</evidence>
<dbReference type="EMBL" id="AMZO01000033">
    <property type="protein sequence ID" value="ELR63923.1"/>
    <property type="molecule type" value="Genomic_DNA"/>
</dbReference>
<dbReference type="PATRIC" id="fig|1056511.3.peg.3926"/>
<dbReference type="AlphaFoldDB" id="L8J6V3"/>
<name>L8J6V3_9GAMM</name>